<dbReference type="InterPro" id="IPR001173">
    <property type="entry name" value="Glyco_trans_2-like"/>
</dbReference>
<keyword evidence="4 6" id="KW-0808">Transferase</keyword>
<sequence length="349" mass="38881">MKVTACVVSYNTAEHLPGALESLLAQTHPDLHIVVVDNDSHDGSADVARRYGDVEVIANRTNNGFAGGANQGIARATDGAFFVLNPDVRLAPDHIANAVAAMQDNDRIAAVQGRLWRMSEADHAQPAMIDGHRMIDTTGHTAHTNRVFRNRGGGEPDDGRYDDPADIFGISGCAGLYRLDALHDVAVDGEVYDEDLFAFFEDVDLDWRLKARGWRTRYTPDATGLHERGGQFARRSRFVERLSYRNWFLVVLKNDDPVSLLRQGHLFAATTWLRTVDIAVTVPSAFALAVADDVRMAPAFLRKRAAIDARRTVDNADIVDEWFGDFDYRAWFAERFGRSTLGRKLHTTR</sequence>
<dbReference type="Proteomes" id="UP000264006">
    <property type="component" value="Chromosome"/>
</dbReference>
<dbReference type="RefSeq" id="WP_164709933.1">
    <property type="nucleotide sequence ID" value="NZ_CP031165.1"/>
</dbReference>
<evidence type="ECO:0000256" key="3">
    <source>
        <dbReference type="ARBA" id="ARBA00022676"/>
    </source>
</evidence>
<feature type="domain" description="Glycosyltransferase 2-like" evidence="5">
    <location>
        <begin position="5"/>
        <end position="149"/>
    </location>
</feature>
<reference evidence="6 7" key="1">
    <citation type="submission" date="2018-09" db="EMBL/GenBank/DDBJ databases">
        <title>Complete genome sequence of Euzebya sp. DY32-46 isolated from seawater of Pacific Ocean.</title>
        <authorList>
            <person name="Xu L."/>
            <person name="Wu Y.-H."/>
            <person name="Xu X.-W."/>
        </authorList>
    </citation>
    <scope>NUCLEOTIDE SEQUENCE [LARGE SCALE GENOMIC DNA]</scope>
    <source>
        <strain evidence="6 7">DY32-46</strain>
    </source>
</reference>
<comment type="similarity">
    <text evidence="2">Belongs to the glycosyltransferase 2 family.</text>
</comment>
<dbReference type="InterPro" id="IPR029044">
    <property type="entry name" value="Nucleotide-diphossugar_trans"/>
</dbReference>
<dbReference type="Pfam" id="PF00535">
    <property type="entry name" value="Glycos_transf_2"/>
    <property type="match status" value="1"/>
</dbReference>
<evidence type="ECO:0000256" key="4">
    <source>
        <dbReference type="ARBA" id="ARBA00022679"/>
    </source>
</evidence>
<comment type="pathway">
    <text evidence="1">Cell wall biogenesis; cell wall polysaccharide biosynthesis.</text>
</comment>
<gene>
    <name evidence="6" type="ORF">DVS28_a0975</name>
</gene>
<dbReference type="Gene3D" id="3.90.550.10">
    <property type="entry name" value="Spore Coat Polysaccharide Biosynthesis Protein SpsA, Chain A"/>
    <property type="match status" value="1"/>
</dbReference>
<dbReference type="PANTHER" id="PTHR43179">
    <property type="entry name" value="RHAMNOSYLTRANSFERASE WBBL"/>
    <property type="match status" value="1"/>
</dbReference>
<accession>A0A346XTX9</accession>
<evidence type="ECO:0000313" key="6">
    <source>
        <dbReference type="EMBL" id="AXV05676.1"/>
    </source>
</evidence>
<dbReference type="EMBL" id="CP031165">
    <property type="protein sequence ID" value="AXV05676.1"/>
    <property type="molecule type" value="Genomic_DNA"/>
</dbReference>
<dbReference type="GO" id="GO:0016757">
    <property type="term" value="F:glycosyltransferase activity"/>
    <property type="evidence" value="ECO:0007669"/>
    <property type="project" value="UniProtKB-KW"/>
</dbReference>
<dbReference type="AlphaFoldDB" id="A0A346XTX9"/>
<organism evidence="6 7">
    <name type="scientific">Euzebya pacifica</name>
    <dbReference type="NCBI Taxonomy" id="1608957"/>
    <lineage>
        <taxon>Bacteria</taxon>
        <taxon>Bacillati</taxon>
        <taxon>Actinomycetota</taxon>
        <taxon>Nitriliruptoria</taxon>
        <taxon>Euzebyales</taxon>
    </lineage>
</organism>
<evidence type="ECO:0000256" key="1">
    <source>
        <dbReference type="ARBA" id="ARBA00004776"/>
    </source>
</evidence>
<keyword evidence="7" id="KW-1185">Reference proteome</keyword>
<dbReference type="PANTHER" id="PTHR43179:SF12">
    <property type="entry name" value="GALACTOFURANOSYLTRANSFERASE GLFT2"/>
    <property type="match status" value="1"/>
</dbReference>
<dbReference type="SUPFAM" id="SSF53448">
    <property type="entry name" value="Nucleotide-diphospho-sugar transferases"/>
    <property type="match status" value="1"/>
</dbReference>
<evidence type="ECO:0000256" key="2">
    <source>
        <dbReference type="ARBA" id="ARBA00006739"/>
    </source>
</evidence>
<evidence type="ECO:0000313" key="7">
    <source>
        <dbReference type="Proteomes" id="UP000264006"/>
    </source>
</evidence>
<dbReference type="CDD" id="cd04186">
    <property type="entry name" value="GT_2_like_c"/>
    <property type="match status" value="1"/>
</dbReference>
<protein>
    <submittedName>
        <fullName evidence="6">Glycosyl transferase</fullName>
    </submittedName>
</protein>
<keyword evidence="3" id="KW-0328">Glycosyltransferase</keyword>
<proteinExistence type="inferred from homology"/>
<dbReference type="KEGG" id="euz:DVS28_a0975"/>
<evidence type="ECO:0000259" key="5">
    <source>
        <dbReference type="Pfam" id="PF00535"/>
    </source>
</evidence>
<name>A0A346XTX9_9ACTN</name>